<dbReference type="PANTHER" id="PTHR43663">
    <property type="entry name" value="CHROMATE TRANSPORT PROTEIN-RELATED"/>
    <property type="match status" value="1"/>
</dbReference>
<evidence type="ECO:0000256" key="6">
    <source>
        <dbReference type="ARBA" id="ARBA00023136"/>
    </source>
</evidence>
<dbReference type="PANTHER" id="PTHR43663:SF1">
    <property type="entry name" value="CHROMATE TRANSPORTER"/>
    <property type="match status" value="1"/>
</dbReference>
<evidence type="ECO:0000256" key="1">
    <source>
        <dbReference type="ARBA" id="ARBA00004651"/>
    </source>
</evidence>
<evidence type="ECO:0000313" key="8">
    <source>
        <dbReference type="EMBL" id="WZP07131.1"/>
    </source>
</evidence>
<dbReference type="RefSeq" id="WP_342025703.1">
    <property type="nucleotide sequence ID" value="NZ_CP151651.1"/>
</dbReference>
<keyword evidence="4 7" id="KW-0812">Transmembrane</keyword>
<evidence type="ECO:0000256" key="3">
    <source>
        <dbReference type="ARBA" id="ARBA00022475"/>
    </source>
</evidence>
<dbReference type="Proteomes" id="UP001472074">
    <property type="component" value="Chromosome"/>
</dbReference>
<reference evidence="8 9" key="1">
    <citation type="submission" date="2024-04" db="EMBL/GenBank/DDBJ databases">
        <title>Screening of coral probiotics and analysis of their probiotic properties.</title>
        <authorList>
            <person name="Wang S."/>
        </authorList>
    </citation>
    <scope>NUCLEOTIDE SEQUENCE [LARGE SCALE GENOMIC DNA]</scope>
    <source>
        <strain evidence="8 9">GXU-Z9</strain>
    </source>
</reference>
<sequence>MIYVQIFLAFFIPGILGYGGGPSSIPLIEHEVVDNYEWMTTNEFSEMLAMGNALPGPIATKMAGYIGYEQGGVLGSIIGVFATVAPSMILMLALLGLLMRYKESPRVKRMTNYIRPIIAVLLGVMTYDFLFSSYDGIGIWQTLFIGLLSFFLLEKLKVHPAFVIAGALVYGGGFLA</sequence>
<keyword evidence="6 7" id="KW-0472">Membrane</keyword>
<protein>
    <submittedName>
        <fullName evidence="8">Chromate transporter</fullName>
    </submittedName>
</protein>
<feature type="transmembrane region" description="Helical" evidence="7">
    <location>
        <begin position="137"/>
        <end position="153"/>
    </location>
</feature>
<dbReference type="InterPro" id="IPR003370">
    <property type="entry name" value="Chromate_transpt"/>
</dbReference>
<feature type="transmembrane region" description="Helical" evidence="7">
    <location>
        <begin position="77"/>
        <end position="101"/>
    </location>
</feature>
<gene>
    <name evidence="8" type="ORF">AADC60_24260</name>
</gene>
<comment type="similarity">
    <text evidence="2">Belongs to the chromate ion transporter (CHR) (TC 2.A.51) family.</text>
</comment>
<evidence type="ECO:0000256" key="5">
    <source>
        <dbReference type="ARBA" id="ARBA00022989"/>
    </source>
</evidence>
<keyword evidence="3" id="KW-1003">Cell membrane</keyword>
<proteinExistence type="inferred from homology"/>
<organism evidence="8 9">
    <name type="scientific">Cytobacillus pseudoceanisediminis</name>
    <dbReference type="NCBI Taxonomy" id="3051614"/>
    <lineage>
        <taxon>Bacteria</taxon>
        <taxon>Bacillati</taxon>
        <taxon>Bacillota</taxon>
        <taxon>Bacilli</taxon>
        <taxon>Bacillales</taxon>
        <taxon>Bacillaceae</taxon>
        <taxon>Cytobacillus</taxon>
    </lineage>
</organism>
<dbReference type="Pfam" id="PF02417">
    <property type="entry name" value="Chromate_transp"/>
    <property type="match status" value="1"/>
</dbReference>
<evidence type="ECO:0000256" key="7">
    <source>
        <dbReference type="SAM" id="Phobius"/>
    </source>
</evidence>
<dbReference type="InterPro" id="IPR052518">
    <property type="entry name" value="CHR_Transporter"/>
</dbReference>
<comment type="subcellular location">
    <subcellularLocation>
        <location evidence="1">Cell membrane</location>
        <topology evidence="1">Multi-pass membrane protein</topology>
    </subcellularLocation>
</comment>
<accession>A0ABZ2ZGZ6</accession>
<name>A0ABZ2ZGZ6_9BACI</name>
<dbReference type="EMBL" id="CP151651">
    <property type="protein sequence ID" value="WZP07131.1"/>
    <property type="molecule type" value="Genomic_DNA"/>
</dbReference>
<evidence type="ECO:0000313" key="9">
    <source>
        <dbReference type="Proteomes" id="UP001472074"/>
    </source>
</evidence>
<feature type="transmembrane region" description="Helical" evidence="7">
    <location>
        <begin position="113"/>
        <end position="131"/>
    </location>
</feature>
<evidence type="ECO:0000256" key="4">
    <source>
        <dbReference type="ARBA" id="ARBA00022692"/>
    </source>
</evidence>
<keyword evidence="5 7" id="KW-1133">Transmembrane helix</keyword>
<evidence type="ECO:0000256" key="2">
    <source>
        <dbReference type="ARBA" id="ARBA00005262"/>
    </source>
</evidence>
<keyword evidence="9" id="KW-1185">Reference proteome</keyword>